<evidence type="ECO:0000256" key="3">
    <source>
        <dbReference type="ARBA" id="ARBA00022729"/>
    </source>
</evidence>
<feature type="domain" description="Serine-threonine/tyrosine-protein kinase catalytic" evidence="11">
    <location>
        <begin position="369"/>
        <end position="473"/>
    </location>
</feature>
<keyword evidence="15" id="KW-1185">Reference proteome</keyword>
<evidence type="ECO:0000256" key="6">
    <source>
        <dbReference type="ARBA" id="ARBA00023180"/>
    </source>
</evidence>
<dbReference type="PANTHER" id="PTHR46008">
    <property type="entry name" value="LEAF RUST 10 DISEASE-RESISTANCE LOCUS RECEPTOR-LIKE PROTEIN KINASE-LIKE 1.4"/>
    <property type="match status" value="1"/>
</dbReference>
<comment type="catalytic activity">
    <reaction evidence="7">
        <text>L-threonyl-[protein] + ATP = O-phospho-L-threonyl-[protein] + ADP + H(+)</text>
        <dbReference type="Rhea" id="RHEA:46608"/>
        <dbReference type="Rhea" id="RHEA-COMP:11060"/>
        <dbReference type="Rhea" id="RHEA-COMP:11605"/>
        <dbReference type="ChEBI" id="CHEBI:15378"/>
        <dbReference type="ChEBI" id="CHEBI:30013"/>
        <dbReference type="ChEBI" id="CHEBI:30616"/>
        <dbReference type="ChEBI" id="CHEBI:61977"/>
        <dbReference type="ChEBI" id="CHEBI:456216"/>
        <dbReference type="EC" id="2.7.11.1"/>
    </reaction>
</comment>
<dbReference type="Gene3D" id="3.30.200.20">
    <property type="entry name" value="Phosphorylase Kinase, domain 1"/>
    <property type="match status" value="1"/>
</dbReference>
<reference evidence="14" key="1">
    <citation type="submission" date="2023-05" db="EMBL/GenBank/DDBJ databases">
        <title>Nepenthes gracilis genome sequencing.</title>
        <authorList>
            <person name="Fukushima K."/>
        </authorList>
    </citation>
    <scope>NUCLEOTIDE SEQUENCE</scope>
    <source>
        <strain evidence="14">SING2019-196</strain>
    </source>
</reference>
<dbReference type="Pfam" id="PF14380">
    <property type="entry name" value="WAK_assoc"/>
    <property type="match status" value="1"/>
</dbReference>
<name>A0AAD3XH48_NEPGR</name>
<dbReference type="Gene3D" id="1.10.510.10">
    <property type="entry name" value="Transferase(Phosphotransferase) domain 1"/>
    <property type="match status" value="1"/>
</dbReference>
<dbReference type="SUPFAM" id="SSF56112">
    <property type="entry name" value="Protein kinase-like (PK-like)"/>
    <property type="match status" value="1"/>
</dbReference>
<keyword evidence="9" id="KW-1133">Transmembrane helix</keyword>
<evidence type="ECO:0000259" key="11">
    <source>
        <dbReference type="Pfam" id="PF07714"/>
    </source>
</evidence>
<sequence>MAFLSPSSFFSAIIVLTLTQLQKSLCTESTSAKYETCSKAFQCGYLDDVNYPFYSQQRPDYCGRPGFLLSCDGVPAITISSQIYNVLEIDAVWPTLKVAREDYSSNHCPASLVNITIDFGLFSYKSADQNITLYYDCDSSLSTNLESTCTINSSTGYYLTESIESELRDKLSGCSGKLFVPVLQSAVTSIGMNQYSLKAVDEALAGGFMLDWAADNGSCDWCRGRGGACGYDWDVNEFACYYAGSKSKKGIIIGSVAGIAAMVGFLLVCSFFLVLRQRKQVISHAESKDLATPPLNSGFSTIHTTHYSQSIPSYASLHSVLEKGSNYFGVQVFSHTELEEATNNFDEARKLGVGGFGAVYYAPQGTPGYLDPEYYDYYRLTEKSDVYSFGVILIELVSSKKAVDTTRQQLDVNLARMAINRIQNQAMHELVDPRLGFEQDFNVREMMKLVTELALRCLQERNMRPPMAEVVEVLKGIQQRLSNP</sequence>
<evidence type="ECO:0000313" key="15">
    <source>
        <dbReference type="Proteomes" id="UP001279734"/>
    </source>
</evidence>
<dbReference type="Proteomes" id="UP001279734">
    <property type="component" value="Unassembled WGS sequence"/>
</dbReference>
<feature type="chain" id="PRO_5041943677" description="non-specific serine/threonine protein kinase" evidence="10">
    <location>
        <begin position="27"/>
        <end position="484"/>
    </location>
</feature>
<dbReference type="InterPro" id="IPR025287">
    <property type="entry name" value="WAK_GUB"/>
</dbReference>
<comment type="caution">
    <text evidence="14">The sequence shown here is derived from an EMBL/GenBank/DDBJ whole genome shotgun (WGS) entry which is preliminary data.</text>
</comment>
<dbReference type="InterPro" id="IPR011009">
    <property type="entry name" value="Kinase-like_dom_sf"/>
</dbReference>
<organism evidence="14 15">
    <name type="scientific">Nepenthes gracilis</name>
    <name type="common">Slender pitcher plant</name>
    <dbReference type="NCBI Taxonomy" id="150966"/>
    <lineage>
        <taxon>Eukaryota</taxon>
        <taxon>Viridiplantae</taxon>
        <taxon>Streptophyta</taxon>
        <taxon>Embryophyta</taxon>
        <taxon>Tracheophyta</taxon>
        <taxon>Spermatophyta</taxon>
        <taxon>Magnoliopsida</taxon>
        <taxon>eudicotyledons</taxon>
        <taxon>Gunneridae</taxon>
        <taxon>Pentapetalae</taxon>
        <taxon>Caryophyllales</taxon>
        <taxon>Nepenthaceae</taxon>
        <taxon>Nepenthes</taxon>
    </lineage>
</organism>
<dbReference type="AlphaFoldDB" id="A0AAD3XH48"/>
<gene>
    <name evidence="14" type="ORF">Nepgr_006157</name>
</gene>
<dbReference type="GO" id="GO:0004674">
    <property type="term" value="F:protein serine/threonine kinase activity"/>
    <property type="evidence" value="ECO:0007669"/>
    <property type="project" value="UniProtKB-EC"/>
</dbReference>
<evidence type="ECO:0000256" key="2">
    <source>
        <dbReference type="ARBA" id="ARBA00012513"/>
    </source>
</evidence>
<dbReference type="EMBL" id="BSYO01000005">
    <property type="protein sequence ID" value="GMH04318.1"/>
    <property type="molecule type" value="Genomic_DNA"/>
</dbReference>
<evidence type="ECO:0000256" key="4">
    <source>
        <dbReference type="ARBA" id="ARBA00022741"/>
    </source>
</evidence>
<dbReference type="Pfam" id="PF07714">
    <property type="entry name" value="PK_Tyr_Ser-Thr"/>
    <property type="match status" value="1"/>
</dbReference>
<dbReference type="InterPro" id="IPR032872">
    <property type="entry name" value="WAK_assoc_C"/>
</dbReference>
<evidence type="ECO:0000256" key="7">
    <source>
        <dbReference type="ARBA" id="ARBA00047899"/>
    </source>
</evidence>
<protein>
    <recommendedName>
        <fullName evidence="2">non-specific serine/threonine protein kinase</fullName>
        <ecNumber evidence="2">2.7.11.1</ecNumber>
    </recommendedName>
</protein>
<dbReference type="GO" id="GO:0016020">
    <property type="term" value="C:membrane"/>
    <property type="evidence" value="ECO:0007669"/>
    <property type="project" value="UniProtKB-SubCell"/>
</dbReference>
<keyword evidence="9" id="KW-0472">Membrane</keyword>
<dbReference type="PANTHER" id="PTHR46008:SF2">
    <property type="entry name" value="LEAF RUST 10 DISEASE-RESISTANCE LOCUS RECEPTOR-LIKE PROTEIN KINASE-LIKE 1.4"/>
    <property type="match status" value="1"/>
</dbReference>
<comment type="catalytic activity">
    <reaction evidence="8">
        <text>L-seryl-[protein] + ATP = O-phospho-L-seryl-[protein] + ADP + H(+)</text>
        <dbReference type="Rhea" id="RHEA:17989"/>
        <dbReference type="Rhea" id="RHEA-COMP:9863"/>
        <dbReference type="Rhea" id="RHEA-COMP:11604"/>
        <dbReference type="ChEBI" id="CHEBI:15378"/>
        <dbReference type="ChEBI" id="CHEBI:29999"/>
        <dbReference type="ChEBI" id="CHEBI:30616"/>
        <dbReference type="ChEBI" id="CHEBI:83421"/>
        <dbReference type="ChEBI" id="CHEBI:456216"/>
        <dbReference type="EC" id="2.7.11.1"/>
    </reaction>
</comment>
<keyword evidence="6" id="KW-0325">Glycoprotein</keyword>
<keyword evidence="9" id="KW-0812">Transmembrane</keyword>
<feature type="signal peptide" evidence="10">
    <location>
        <begin position="1"/>
        <end position="26"/>
    </location>
</feature>
<proteinExistence type="predicted"/>
<dbReference type="InterPro" id="IPR001245">
    <property type="entry name" value="Ser-Thr/Tyr_kinase_cat_dom"/>
</dbReference>
<dbReference type="EC" id="2.7.11.1" evidence="2"/>
<evidence type="ECO:0000259" key="13">
    <source>
        <dbReference type="Pfam" id="PF14380"/>
    </source>
</evidence>
<keyword evidence="5" id="KW-0067">ATP-binding</keyword>
<comment type="subcellular location">
    <subcellularLocation>
        <location evidence="1">Membrane</location>
        <topology evidence="1">Single-pass membrane protein</topology>
    </subcellularLocation>
</comment>
<evidence type="ECO:0000256" key="1">
    <source>
        <dbReference type="ARBA" id="ARBA00004167"/>
    </source>
</evidence>
<feature type="domain" description="Wall-associated receptor kinase C-terminal" evidence="13">
    <location>
        <begin position="157"/>
        <end position="244"/>
    </location>
</feature>
<evidence type="ECO:0000256" key="8">
    <source>
        <dbReference type="ARBA" id="ARBA00048679"/>
    </source>
</evidence>
<dbReference type="GO" id="GO:0030247">
    <property type="term" value="F:polysaccharide binding"/>
    <property type="evidence" value="ECO:0007669"/>
    <property type="project" value="InterPro"/>
</dbReference>
<evidence type="ECO:0000313" key="14">
    <source>
        <dbReference type="EMBL" id="GMH04318.1"/>
    </source>
</evidence>
<dbReference type="GO" id="GO:0005524">
    <property type="term" value="F:ATP binding"/>
    <property type="evidence" value="ECO:0007669"/>
    <property type="project" value="UniProtKB-KW"/>
</dbReference>
<evidence type="ECO:0000256" key="9">
    <source>
        <dbReference type="SAM" id="Phobius"/>
    </source>
</evidence>
<feature type="domain" description="Wall-associated receptor kinase galacturonan-binding" evidence="12">
    <location>
        <begin position="37"/>
        <end position="99"/>
    </location>
</feature>
<evidence type="ECO:0000256" key="10">
    <source>
        <dbReference type="SAM" id="SignalP"/>
    </source>
</evidence>
<dbReference type="Pfam" id="PF13947">
    <property type="entry name" value="GUB_WAK_bind"/>
    <property type="match status" value="1"/>
</dbReference>
<keyword evidence="4" id="KW-0547">Nucleotide-binding</keyword>
<feature type="transmembrane region" description="Helical" evidence="9">
    <location>
        <begin position="251"/>
        <end position="275"/>
    </location>
</feature>
<keyword evidence="3 10" id="KW-0732">Signal</keyword>
<evidence type="ECO:0000259" key="12">
    <source>
        <dbReference type="Pfam" id="PF13947"/>
    </source>
</evidence>
<accession>A0AAD3XH48</accession>
<evidence type="ECO:0000256" key="5">
    <source>
        <dbReference type="ARBA" id="ARBA00022840"/>
    </source>
</evidence>